<dbReference type="AlphaFoldDB" id="H2BY83"/>
<accession>H2BY83</accession>
<dbReference type="InterPro" id="IPR026341">
    <property type="entry name" value="T9SS_type_B"/>
</dbReference>
<name>H2BY83_GILLR</name>
<dbReference type="HOGENOM" id="CLU_011210_1_0_10"/>
<dbReference type="OrthoDB" id="9765926at2"/>
<keyword evidence="2" id="KW-1185">Reference proteome</keyword>
<evidence type="ECO:0008006" key="3">
    <source>
        <dbReference type="Google" id="ProtNLM"/>
    </source>
</evidence>
<evidence type="ECO:0000313" key="1">
    <source>
        <dbReference type="EMBL" id="EHQ02175.1"/>
    </source>
</evidence>
<organism evidence="1 2">
    <name type="scientific">Gillisia limnaea (strain DSM 15749 / LMG 21470 / R-8282)</name>
    <dbReference type="NCBI Taxonomy" id="865937"/>
    <lineage>
        <taxon>Bacteria</taxon>
        <taxon>Pseudomonadati</taxon>
        <taxon>Bacteroidota</taxon>
        <taxon>Flavobacteriia</taxon>
        <taxon>Flavobacteriales</taxon>
        <taxon>Flavobacteriaceae</taxon>
        <taxon>Gillisia</taxon>
    </lineage>
</organism>
<protein>
    <recommendedName>
        <fullName evidence="3">T9SS type B sorting domain-containing protein</fullName>
    </recommendedName>
</protein>
<dbReference type="NCBIfam" id="TIGR04131">
    <property type="entry name" value="Bac_Flav_CTERM"/>
    <property type="match status" value="1"/>
</dbReference>
<dbReference type="Proteomes" id="UP000003844">
    <property type="component" value="Unassembled WGS sequence"/>
</dbReference>
<proteinExistence type="predicted"/>
<gene>
    <name evidence="1" type="ORF">Gilli_1528</name>
</gene>
<dbReference type="STRING" id="865937.Gilli_1528"/>
<sequence>MKNFHFLYIAITCFLTGTGISFSQGDRCGSIQPFCAGTTEFVFQNSSRVNGNVARAESGPNYGCLETQPYPAWFYLQIEEPGNLDFQIRQTVNPDGSGALLDVDFIAWGPFQEEDAFCENTSLTAQNTIGCSFLPSAVETFSINNALRGEIYVVLITNFSEAAGYISLQQTNTSSPSAGETDCSIVNILGDNQKVCKNDVVELVAENVIATRYEWYVFDDVLNVFKLIPNESGDNYTVTETGLYKVITINGNTGTELEDEVLIEFFDLPVATTPKDLQICNSGNVAFFNLNLAREELLQNYLNTTEQFSLNFYASQANFENDSPISDPAAFESEDDQEIIATITNLGSGCSSLPVKFRLQIETPIPIEIAEITAVCIDLNGNLAGSISIGEDLGSNYSYEWTPFNDPDGDGIENPVYNIVQVPIEQNILVKITDLVTGCTKEFSTELKLFSPPQEVLVQIEGNDFENDFRVTGNAIGGIGGETSYEYQLDNGPWQTDPAFNNVAPGNHTISAREVNGCGNATSQQFRLIGYPRFFTPNSDGYNDTWNVVNDASNSISKVFIFDRFGKLLKQLNPSSGGWDGNFNGKAMIADDYWFLVEFKDPDSGAIREYSGNFSLIR</sequence>
<evidence type="ECO:0000313" key="2">
    <source>
        <dbReference type="Proteomes" id="UP000003844"/>
    </source>
</evidence>
<dbReference type="EMBL" id="JH594606">
    <property type="protein sequence ID" value="EHQ02175.1"/>
    <property type="molecule type" value="Genomic_DNA"/>
</dbReference>
<dbReference type="Pfam" id="PF13585">
    <property type="entry name" value="CHU_C"/>
    <property type="match status" value="1"/>
</dbReference>
<dbReference type="RefSeq" id="WP_006988487.1">
    <property type="nucleotide sequence ID" value="NZ_JH594606.1"/>
</dbReference>
<reference evidence="2" key="1">
    <citation type="journal article" date="2012" name="Stand. Genomic Sci.">
        <title>Genome sequence of the Antarctic rhodopsins-containing flavobacterium Gillisia limnaea type strain (R-8282(T)).</title>
        <authorList>
            <person name="Riedel T."/>
            <person name="Held B."/>
            <person name="Nolan M."/>
            <person name="Lucas S."/>
            <person name="Lapidus A."/>
            <person name="Tice H."/>
            <person name="Del Rio T.G."/>
            <person name="Cheng J.F."/>
            <person name="Han C."/>
            <person name="Tapia R."/>
            <person name="Goodwin L.A."/>
            <person name="Pitluck S."/>
            <person name="Liolios K."/>
            <person name="Mavromatis K."/>
            <person name="Pagani I."/>
            <person name="Ivanova N."/>
            <person name="Mikhailova N."/>
            <person name="Pati A."/>
            <person name="Chen A."/>
            <person name="Palaniappan K."/>
            <person name="Land M."/>
            <person name="Rohde M."/>
            <person name="Tindall B.J."/>
            <person name="Detter J.C."/>
            <person name="Goker M."/>
            <person name="Bristow J."/>
            <person name="Eisen J.A."/>
            <person name="Markowitz V."/>
            <person name="Hugenholtz P."/>
            <person name="Kyrpides N.C."/>
            <person name="Klenk H.P."/>
            <person name="Woyke T."/>
        </authorList>
    </citation>
    <scope>NUCLEOTIDE SEQUENCE [LARGE SCALE GENOMIC DNA]</scope>
    <source>
        <strain evidence="2">DSM 15749 / LMG 21470 / R-8282</strain>
    </source>
</reference>
<dbReference type="eggNOG" id="COG3291">
    <property type="taxonomic scope" value="Bacteria"/>
</dbReference>
<dbReference type="eggNOG" id="COG4935">
    <property type="taxonomic scope" value="Bacteria"/>
</dbReference>